<evidence type="ECO:0000256" key="1">
    <source>
        <dbReference type="SAM" id="Phobius"/>
    </source>
</evidence>
<accession>A0A0U4BBU2</accession>
<keyword evidence="3" id="KW-1185">Reference proteome</keyword>
<proteinExistence type="predicted"/>
<keyword evidence="1" id="KW-0472">Membrane</keyword>
<dbReference type="AlphaFoldDB" id="A0A0U4BBU2"/>
<evidence type="ECO:0000313" key="3">
    <source>
        <dbReference type="Proteomes" id="UP000067689"/>
    </source>
</evidence>
<protein>
    <submittedName>
        <fullName evidence="2">Uncharacterized protein</fullName>
    </submittedName>
</protein>
<dbReference type="OrthoDB" id="9342777at2"/>
<keyword evidence="1" id="KW-1133">Transmembrane helix</keyword>
<dbReference type="PATRIC" id="fig|2041.4.peg.2465"/>
<name>A0A0U4BBU2_9ACTN</name>
<dbReference type="STRING" id="2041.AERYTH_11810"/>
<dbReference type="Pfam" id="PF19136">
    <property type="entry name" value="DUF5819"/>
    <property type="match status" value="1"/>
</dbReference>
<evidence type="ECO:0000313" key="2">
    <source>
        <dbReference type="EMBL" id="ALX05337.1"/>
    </source>
</evidence>
<organism evidence="2 3">
    <name type="scientific">Aeromicrobium erythreum</name>
    <dbReference type="NCBI Taxonomy" id="2041"/>
    <lineage>
        <taxon>Bacteria</taxon>
        <taxon>Bacillati</taxon>
        <taxon>Actinomycetota</taxon>
        <taxon>Actinomycetes</taxon>
        <taxon>Propionibacteriales</taxon>
        <taxon>Nocardioidaceae</taxon>
        <taxon>Aeromicrobium</taxon>
    </lineage>
</organism>
<dbReference type="EMBL" id="CP011502">
    <property type="protein sequence ID" value="ALX05337.1"/>
    <property type="molecule type" value="Genomic_DNA"/>
</dbReference>
<dbReference type="InterPro" id="IPR043857">
    <property type="entry name" value="DUF5819"/>
</dbReference>
<dbReference type="RefSeq" id="WP_067858877.1">
    <property type="nucleotide sequence ID" value="NZ_CP011502.1"/>
</dbReference>
<gene>
    <name evidence="2" type="ORF">AERYTH_11810</name>
</gene>
<dbReference type="KEGG" id="aer:AERYTH_11810"/>
<reference evidence="2 3" key="1">
    <citation type="journal article" date="1991" name="Int. J. Syst. Bacteriol.">
        <title>Description of the erythromycin-producing bacterium Arthrobacter sp. strain NRRL B-3381 as Aeromicrobium erythreum gen. nov., sp. nov.</title>
        <authorList>
            <person name="Miller E.S."/>
            <person name="Woese C.R."/>
            <person name="Brenner S."/>
        </authorList>
    </citation>
    <scope>NUCLEOTIDE SEQUENCE [LARGE SCALE GENOMIC DNA]</scope>
    <source>
        <strain evidence="2 3">AR18</strain>
    </source>
</reference>
<sequence>MAVAGGDGDGARQAEEDRHDWRATLIVALAVLALVHSLLVALWLAPRGPVRDVAGGSLLATYVDPYFRQSWDLLEPSAQRVDEALWVRARVRTGPQTLALTPWLDVTKADLTRTRDDVAPARVHLAGRRLATNLNNAMFALGRSGRQVVLESTVGRPPETLRGALASAGVRPADVAAYADLDTMATRFASLYTQAYTDRRVVQVQYRVARRTVPPHADRDAQRVSSVPFEWFDAGWRAAVRGSAEAQSAFDGYLGVDR</sequence>
<dbReference type="Proteomes" id="UP000067689">
    <property type="component" value="Chromosome"/>
</dbReference>
<feature type="transmembrane region" description="Helical" evidence="1">
    <location>
        <begin position="25"/>
        <end position="45"/>
    </location>
</feature>
<keyword evidence="1" id="KW-0812">Transmembrane</keyword>